<reference evidence="1 2" key="1">
    <citation type="submission" date="2016-10" db="EMBL/GenBank/DDBJ databases">
        <title>Silvanigrella aquatica sp. nov., isolated from a freshwater lake located in the Black Forest, Germany, description of Silvanigrellaceae fam. nov., Silvanigrellales ord. nov., reclassification of the order Bdellovibrionales in the class Oligoflexia, reclassification of the families Bacteriovoracaceae and Halobacteriovoraceae in the new order Bacteriovoracales ord. nov., and reclassification of the family Pseudobacteriovoracaceae in the order Oligoflexiales.</title>
        <authorList>
            <person name="Hahn M.W."/>
            <person name="Schmidt J."/>
            <person name="Koll U."/>
            <person name="Rohde M."/>
            <person name="Verbag S."/>
            <person name="Pitt A."/>
            <person name="Nakai R."/>
            <person name="Naganuma T."/>
            <person name="Lang E."/>
        </authorList>
    </citation>
    <scope>NUCLEOTIDE SEQUENCE [LARGE SCALE GENOMIC DNA]</scope>
    <source>
        <strain evidence="1 2">MWH-Nonnen-W8red</strain>
    </source>
</reference>
<keyword evidence="2" id="KW-1185">Reference proteome</keyword>
<dbReference type="InterPro" id="IPR005777">
    <property type="entry name" value="MadA"/>
</dbReference>
<dbReference type="GO" id="GO:0016740">
    <property type="term" value="F:transferase activity"/>
    <property type="evidence" value="ECO:0007669"/>
    <property type="project" value="InterPro"/>
</dbReference>
<dbReference type="NCBIfam" id="TIGR01110">
    <property type="entry name" value="mdcA"/>
    <property type="match status" value="1"/>
</dbReference>
<dbReference type="STRING" id="1915309.AXG55_12550"/>
<name>A0A1L4D4S1_9BACT</name>
<dbReference type="InterPro" id="IPR037171">
    <property type="entry name" value="NagB/RpiA_transferase-like"/>
</dbReference>
<dbReference type="PANTHER" id="PTHR43293">
    <property type="entry name" value="ACETATE COA-TRANSFERASE YDIF"/>
    <property type="match status" value="1"/>
</dbReference>
<dbReference type="AlphaFoldDB" id="A0A1L4D4S1"/>
<dbReference type="RefSeq" id="WP_419248047.1">
    <property type="nucleotide sequence ID" value="NZ_CP017834.1"/>
</dbReference>
<gene>
    <name evidence="1" type="ORF">AXG55_12550</name>
</gene>
<dbReference type="PANTHER" id="PTHR43293:SF2">
    <property type="entry name" value="MALONATE DECARBOXYLASE ALPHA SUBUNIT"/>
    <property type="match status" value="1"/>
</dbReference>
<dbReference type="SUPFAM" id="SSF100950">
    <property type="entry name" value="NagB/RpiA/CoA transferase-like"/>
    <property type="match status" value="2"/>
</dbReference>
<proteinExistence type="predicted"/>
<accession>A0A1L4D4S1</accession>
<organism evidence="1 2">
    <name type="scientific">Silvanigrella aquatica</name>
    <dbReference type="NCBI Taxonomy" id="1915309"/>
    <lineage>
        <taxon>Bacteria</taxon>
        <taxon>Pseudomonadati</taxon>
        <taxon>Bdellovibrionota</taxon>
        <taxon>Oligoflexia</taxon>
        <taxon>Silvanigrellales</taxon>
        <taxon>Silvanigrellaceae</taxon>
        <taxon>Silvanigrella</taxon>
    </lineage>
</organism>
<evidence type="ECO:0000313" key="1">
    <source>
        <dbReference type="EMBL" id="APJ05189.1"/>
    </source>
</evidence>
<dbReference type="Proteomes" id="UP000184731">
    <property type="component" value="Chromosome"/>
</dbReference>
<dbReference type="Gene3D" id="3.40.1080.10">
    <property type="entry name" value="Glutaconate Coenzyme A-transferase"/>
    <property type="match status" value="1"/>
</dbReference>
<dbReference type="EMBL" id="CP017834">
    <property type="protein sequence ID" value="APJ05189.1"/>
    <property type="molecule type" value="Genomic_DNA"/>
</dbReference>
<dbReference type="Pfam" id="PF16957">
    <property type="entry name" value="Mal_decarbox_Al"/>
    <property type="match status" value="1"/>
</dbReference>
<evidence type="ECO:0000313" key="2">
    <source>
        <dbReference type="Proteomes" id="UP000184731"/>
    </source>
</evidence>
<sequence length="547" mass="60926">MNMNFSELKQNKKNRLKRVQNFLEGKYVQKENIVKLLENLIEPMDTVCIEGNNQKQAEFLAKSFVQVDPEKVNHIHIIQSSLILSEHIEIFEKGIANKLDFSYASIFGSRLLELAQQGKVTIQGMHTFLELYSRYFLDLTPRVALIVAEKADKEGNLYTGANTEDTPVIVEATAFRNGIVIAEVNEIVDKLPRIDIPSDWVDVVVLSPNKPLINPLFTRDPAKINETKILMAMMIIKGIYAKYGVNRLNHGVGYCTSAVELLLPTYAESLGLKGKICQYMAMNPIPTLIPAIESGFIKKVCVYGGETGMDIYAKSRPDIFSTGRDGTLRSNRCYSQMVGLYGIDLFAGATLQMDIFGNSTTATLGRITGFGGAPNIGGNSSGRRHATQSWLMAGNENKKNENDILRGKKLVVQAVETFQPSGAPSFVEELDAWKLQEQLNMPLPPIMIYGEDVTHIVTEEGMANLLLCRTAEDREQAIRCIAGKTSVGLKRDLNKLNELREKRIVTYPEDIGIHKSEASRDLLSAKSIQDLVECSQGLYQPPAKFLR</sequence>
<dbReference type="KEGG" id="saqi:AXG55_12550"/>
<protein>
    <submittedName>
        <fullName evidence="1">Malonate decarboxylase subunit alpha</fullName>
    </submittedName>
</protein>